<gene>
    <name evidence="1" type="ORF">Anapl_06717</name>
</gene>
<name>R0LY67_ANAPL</name>
<accession>R0LY67</accession>
<reference evidence="2" key="1">
    <citation type="journal article" date="2013" name="Nat. Genet.">
        <title>The duck genome and transcriptome provide insight into an avian influenza virus reservoir species.</title>
        <authorList>
            <person name="Huang Y."/>
            <person name="Li Y."/>
            <person name="Burt D.W."/>
            <person name="Chen H."/>
            <person name="Zhang Y."/>
            <person name="Qian W."/>
            <person name="Kim H."/>
            <person name="Gan S."/>
            <person name="Zhao Y."/>
            <person name="Li J."/>
            <person name="Yi K."/>
            <person name="Feng H."/>
            <person name="Zhu P."/>
            <person name="Li B."/>
            <person name="Liu Q."/>
            <person name="Fairley S."/>
            <person name="Magor K.E."/>
            <person name="Du Z."/>
            <person name="Hu X."/>
            <person name="Goodman L."/>
            <person name="Tafer H."/>
            <person name="Vignal A."/>
            <person name="Lee T."/>
            <person name="Kim K.W."/>
            <person name="Sheng Z."/>
            <person name="An Y."/>
            <person name="Searle S."/>
            <person name="Herrero J."/>
            <person name="Groenen M.A."/>
            <person name="Crooijmans R.P."/>
            <person name="Faraut T."/>
            <person name="Cai Q."/>
            <person name="Webster R.G."/>
            <person name="Aldridge J.R."/>
            <person name="Warren W.C."/>
            <person name="Bartschat S."/>
            <person name="Kehr S."/>
            <person name="Marz M."/>
            <person name="Stadler P.F."/>
            <person name="Smith J."/>
            <person name="Kraus R.H."/>
            <person name="Zhao Y."/>
            <person name="Ren L."/>
            <person name="Fei J."/>
            <person name="Morisson M."/>
            <person name="Kaiser P."/>
            <person name="Griffin D.K."/>
            <person name="Rao M."/>
            <person name="Pitel F."/>
            <person name="Wang J."/>
            <person name="Li N."/>
        </authorList>
    </citation>
    <scope>NUCLEOTIDE SEQUENCE [LARGE SCALE GENOMIC DNA]</scope>
</reference>
<sequence>MKALPSLDRQQKKNCFEYAINKMAKFLQNWDSVGISRIIDEIERNHGRNQAEVVGFSSFGGSNGCSSYPSWASASIGTSCLYSKKDLEGFLLCNVPMYSFGHMPNEMFKDVLRHVFQCNDLLKTDFSLEEHVGKSIHHPFGEESEKKAFELKKKVQYIGTADLLGKLQIVSSQDNFKEGKFRFGKGEGSKCHTQFKDMKQDIYTKGIDSSSYYYLINYSLEIDEH</sequence>
<evidence type="ECO:0000313" key="2">
    <source>
        <dbReference type="Proteomes" id="UP000296049"/>
    </source>
</evidence>
<evidence type="ECO:0000313" key="1">
    <source>
        <dbReference type="EMBL" id="EOB06785.1"/>
    </source>
</evidence>
<dbReference type="AlphaFoldDB" id="R0LY67"/>
<keyword evidence="2" id="KW-1185">Reference proteome</keyword>
<dbReference type="Proteomes" id="UP000296049">
    <property type="component" value="Unassembled WGS sequence"/>
</dbReference>
<organism evidence="1 2">
    <name type="scientific">Anas platyrhynchos</name>
    <name type="common">Mallard</name>
    <name type="synonym">Anas boschas</name>
    <dbReference type="NCBI Taxonomy" id="8839"/>
    <lineage>
        <taxon>Eukaryota</taxon>
        <taxon>Metazoa</taxon>
        <taxon>Chordata</taxon>
        <taxon>Craniata</taxon>
        <taxon>Vertebrata</taxon>
        <taxon>Euteleostomi</taxon>
        <taxon>Archelosauria</taxon>
        <taxon>Archosauria</taxon>
        <taxon>Dinosauria</taxon>
        <taxon>Saurischia</taxon>
        <taxon>Theropoda</taxon>
        <taxon>Coelurosauria</taxon>
        <taxon>Aves</taxon>
        <taxon>Neognathae</taxon>
        <taxon>Galloanserae</taxon>
        <taxon>Anseriformes</taxon>
        <taxon>Anatidae</taxon>
        <taxon>Anatinae</taxon>
        <taxon>Anas</taxon>
    </lineage>
</organism>
<proteinExistence type="predicted"/>
<dbReference type="EMBL" id="KB742582">
    <property type="protein sequence ID" value="EOB06785.1"/>
    <property type="molecule type" value="Genomic_DNA"/>
</dbReference>
<protein>
    <submittedName>
        <fullName evidence="1">Uncharacterized protein</fullName>
    </submittedName>
</protein>